<accession>A0A938Y7G2</accession>
<reference evidence="2" key="1">
    <citation type="submission" date="2021-01" db="EMBL/GenBank/DDBJ databases">
        <title>YIM 132084 draft genome.</title>
        <authorList>
            <person name="An D."/>
        </authorList>
    </citation>
    <scope>NUCLEOTIDE SEQUENCE</scope>
    <source>
        <strain evidence="2">YIM 132084</strain>
    </source>
</reference>
<evidence type="ECO:0000313" key="3">
    <source>
        <dbReference type="Proteomes" id="UP000663792"/>
    </source>
</evidence>
<evidence type="ECO:0000313" key="2">
    <source>
        <dbReference type="EMBL" id="MBM9467220.1"/>
    </source>
</evidence>
<dbReference type="EMBL" id="JAERWK010000010">
    <property type="protein sequence ID" value="MBM9467220.1"/>
    <property type="molecule type" value="Genomic_DNA"/>
</dbReference>
<evidence type="ECO:0000256" key="1">
    <source>
        <dbReference type="SAM" id="MobiDB-lite"/>
    </source>
</evidence>
<dbReference type="AlphaFoldDB" id="A0A938Y7G2"/>
<keyword evidence="3" id="KW-1185">Reference proteome</keyword>
<dbReference type="RefSeq" id="WP_205260176.1">
    <property type="nucleotide sequence ID" value="NZ_JAERWK010000010.1"/>
</dbReference>
<dbReference type="Proteomes" id="UP000663792">
    <property type="component" value="Unassembled WGS sequence"/>
</dbReference>
<feature type="compositionally biased region" description="Basic and acidic residues" evidence="1">
    <location>
        <begin position="243"/>
        <end position="255"/>
    </location>
</feature>
<feature type="region of interest" description="Disordered" evidence="1">
    <location>
        <begin position="168"/>
        <end position="190"/>
    </location>
</feature>
<organism evidence="2 3">
    <name type="scientific">Nakamurella leprariae</name>
    <dbReference type="NCBI Taxonomy" id="2803911"/>
    <lineage>
        <taxon>Bacteria</taxon>
        <taxon>Bacillati</taxon>
        <taxon>Actinomycetota</taxon>
        <taxon>Actinomycetes</taxon>
        <taxon>Nakamurellales</taxon>
        <taxon>Nakamurellaceae</taxon>
        <taxon>Nakamurella</taxon>
    </lineage>
</organism>
<feature type="compositionally biased region" description="Low complexity" evidence="1">
    <location>
        <begin position="307"/>
        <end position="324"/>
    </location>
</feature>
<comment type="caution">
    <text evidence="2">The sequence shown here is derived from an EMBL/GenBank/DDBJ whole genome shotgun (WGS) entry which is preliminary data.</text>
</comment>
<feature type="region of interest" description="Disordered" evidence="1">
    <location>
        <begin position="202"/>
        <end position="328"/>
    </location>
</feature>
<name>A0A938Y7G2_9ACTN</name>
<gene>
    <name evidence="2" type="ORF">JL106_08005</name>
</gene>
<feature type="compositionally biased region" description="Acidic residues" evidence="1">
    <location>
        <begin position="220"/>
        <end position="229"/>
    </location>
</feature>
<protein>
    <submittedName>
        <fullName evidence="2">Uncharacterized protein</fullName>
    </submittedName>
</protein>
<sequence>MSSGLAPSALVERARNVLYGVEPDAFLVERTALVRAARAAGDRPAARAIGALRRPTRSADAVNRLARRQPASLEQLLEVGDQLRAAYRTADAAAMRELTRRRRTLLPRLVTAAGALVGDPDPSAAFRDEVTATLSAALADPDAAATVRRGVVSRPLLWDAFAEQALGQDEATVGGGTESDGEARTPAPDARPSLVDLLAAAVASRPSPPGRAPGERRDPAEEDPDDVANDLDRRDISGDAEDKDAGHDDDHDHDPGSAVAPPTPRRLAPFGPAIARRPVRSGVRPAPSPDPSPRAAGRPRPERPSADPRAAGPDAGPDGAAPRSVSALRRSTEDLAVAAAAAVAARRAAEEAEATARERARAVLADADAAVGIASADLMETQDRVRVVQELLTDAHRRVDDARLAVRRARLDRAKAIELARSLGIEVTDPDATAPAESADHDVSAD</sequence>
<proteinExistence type="predicted"/>